<dbReference type="EMBL" id="ACOU01000008">
    <property type="protein sequence ID" value="EKX72021.1"/>
    <property type="molecule type" value="Genomic_DNA"/>
</dbReference>
<evidence type="ECO:0000256" key="1">
    <source>
        <dbReference type="SAM" id="SignalP"/>
    </source>
</evidence>
<dbReference type="Proteomes" id="UP000031512">
    <property type="component" value="Unassembled WGS sequence"/>
</dbReference>
<dbReference type="AlphaFoldDB" id="L1L937"/>
<evidence type="ECO:0000313" key="2">
    <source>
        <dbReference type="EMBL" id="EKX72021.1"/>
    </source>
</evidence>
<dbReference type="RefSeq" id="XP_004831473.1">
    <property type="nucleotide sequence ID" value="XM_004831416.1"/>
</dbReference>
<dbReference type="VEuPathDB" id="PiroplasmaDB:BEWA_017000"/>
<organism evidence="2 3">
    <name type="scientific">Theileria equi strain WA</name>
    <dbReference type="NCBI Taxonomy" id="1537102"/>
    <lineage>
        <taxon>Eukaryota</taxon>
        <taxon>Sar</taxon>
        <taxon>Alveolata</taxon>
        <taxon>Apicomplexa</taxon>
        <taxon>Aconoidasida</taxon>
        <taxon>Piroplasmida</taxon>
        <taxon>Theileriidae</taxon>
        <taxon>Theileria</taxon>
    </lineage>
</organism>
<dbReference type="KEGG" id="beq:BEWA_017000"/>
<keyword evidence="3" id="KW-1185">Reference proteome</keyword>
<name>L1L937_THEEQ</name>
<comment type="caution">
    <text evidence="2">The sequence shown here is derived from an EMBL/GenBank/DDBJ whole genome shotgun (WGS) entry which is preliminary data.</text>
</comment>
<sequence>MNLSILCILLWQRVCSHHNTFPDLIPIDLDVRSYMHAPQIAVTRVDSEYKTCLFDIEEEHQSKYKIGNVWDGVFKVYDDSDIILTRNIFYIFIPFIRSYIQINSRYLHSSGKITMETVEFVKHATEEHYVELIREPVTFDLAQLPLAPLVIILKEINGYKEFVVDEFFKMDMFIGAVINGHAVIDNRVHGVIYKIVRLEIISPEKHKVTVKTLTKHGVEYLDEFESTRCGNAFNYLQTLHEESSTF</sequence>
<accession>L1L937</accession>
<proteinExistence type="predicted"/>
<keyword evidence="1" id="KW-0732">Signal</keyword>
<gene>
    <name evidence="2" type="ORF">BEWA_017000</name>
</gene>
<protein>
    <recommendedName>
        <fullName evidence="4">Signal peptide-containing protein</fullName>
    </recommendedName>
</protein>
<dbReference type="GeneID" id="15804957"/>
<feature type="signal peptide" evidence="1">
    <location>
        <begin position="1"/>
        <end position="16"/>
    </location>
</feature>
<evidence type="ECO:0008006" key="4">
    <source>
        <dbReference type="Google" id="ProtNLM"/>
    </source>
</evidence>
<reference evidence="2 3" key="1">
    <citation type="journal article" date="2012" name="BMC Genomics">
        <title>Comparative genomic analysis and phylogenetic position of Theileria equi.</title>
        <authorList>
            <person name="Kappmeyer L.S."/>
            <person name="Thiagarajan M."/>
            <person name="Herndon D.R."/>
            <person name="Ramsay J.D."/>
            <person name="Caler E."/>
            <person name="Djikeng A."/>
            <person name="Gillespie J.J."/>
            <person name="Lau A.O."/>
            <person name="Roalson E.H."/>
            <person name="Silva J.C."/>
            <person name="Silva M.G."/>
            <person name="Suarez C.E."/>
            <person name="Ueti M.W."/>
            <person name="Nene V.M."/>
            <person name="Mealey R.H."/>
            <person name="Knowles D.P."/>
            <person name="Brayton K.A."/>
        </authorList>
    </citation>
    <scope>NUCLEOTIDE SEQUENCE [LARGE SCALE GENOMIC DNA]</scope>
    <source>
        <strain evidence="2 3">WA</strain>
    </source>
</reference>
<feature type="chain" id="PRO_5003952881" description="Signal peptide-containing protein" evidence="1">
    <location>
        <begin position="17"/>
        <end position="246"/>
    </location>
</feature>
<evidence type="ECO:0000313" key="3">
    <source>
        <dbReference type="Proteomes" id="UP000031512"/>
    </source>
</evidence>